<dbReference type="EMBL" id="JAJSOF020000009">
    <property type="protein sequence ID" value="KAJ4446911.1"/>
    <property type="molecule type" value="Genomic_DNA"/>
</dbReference>
<reference evidence="1 2" key="1">
    <citation type="journal article" date="2022" name="Allergy">
        <title>Genome assembly and annotation of Periplaneta americana reveal a comprehensive cockroach allergen profile.</title>
        <authorList>
            <person name="Wang L."/>
            <person name="Xiong Q."/>
            <person name="Saelim N."/>
            <person name="Wang L."/>
            <person name="Nong W."/>
            <person name="Wan A.T."/>
            <person name="Shi M."/>
            <person name="Liu X."/>
            <person name="Cao Q."/>
            <person name="Hui J.H.L."/>
            <person name="Sookrung N."/>
            <person name="Leung T.F."/>
            <person name="Tungtrongchitr A."/>
            <person name="Tsui S.K.W."/>
        </authorList>
    </citation>
    <scope>NUCLEOTIDE SEQUENCE [LARGE SCALE GENOMIC DNA]</scope>
    <source>
        <strain evidence="1">PWHHKU_190912</strain>
    </source>
</reference>
<keyword evidence="2" id="KW-1185">Reference proteome</keyword>
<sequence>MAEEHRIASNSRHCKAKHKKILKDNRLQAKIEQSKAWRSQAKPSTRSSYLLAWSPNSPDLTPPDSDFFVWGFVKDIIYSQKPRTIDDLRFKVCHGSLYAVMWLADEPREFNLPTLPQRRITYVPEKLPGKYGVHSEEHLPICTVTPVVAGIHERECAGSNESLTVKSVEVPATYPVRLLARSRANFARRLKQQITSNARRGKPRMQDTIGITIDSGDTATITPALMKQGKVSCKKIYTSFFTQERIEHCYLVSCPKTGEWRKLHNAELHALYSSPDITRNIKSRRLRWAGHVARMGESRNAYRVLVGRPEGKRPLGRPRRRREDNIKMDLREMGYEDRDWINLAEDRDRWRAYVGRQ</sequence>
<accession>A0ABQ8TLW5</accession>
<evidence type="ECO:0000313" key="1">
    <source>
        <dbReference type="EMBL" id="KAJ4446911.1"/>
    </source>
</evidence>
<organism evidence="1 2">
    <name type="scientific">Periplaneta americana</name>
    <name type="common">American cockroach</name>
    <name type="synonym">Blatta americana</name>
    <dbReference type="NCBI Taxonomy" id="6978"/>
    <lineage>
        <taxon>Eukaryota</taxon>
        <taxon>Metazoa</taxon>
        <taxon>Ecdysozoa</taxon>
        <taxon>Arthropoda</taxon>
        <taxon>Hexapoda</taxon>
        <taxon>Insecta</taxon>
        <taxon>Pterygota</taxon>
        <taxon>Neoptera</taxon>
        <taxon>Polyneoptera</taxon>
        <taxon>Dictyoptera</taxon>
        <taxon>Blattodea</taxon>
        <taxon>Blattoidea</taxon>
        <taxon>Blattidae</taxon>
        <taxon>Blattinae</taxon>
        <taxon>Periplaneta</taxon>
    </lineage>
</organism>
<comment type="caution">
    <text evidence="1">The sequence shown here is derived from an EMBL/GenBank/DDBJ whole genome shotgun (WGS) entry which is preliminary data.</text>
</comment>
<dbReference type="InterPro" id="IPR036397">
    <property type="entry name" value="RNaseH_sf"/>
</dbReference>
<proteinExistence type="predicted"/>
<dbReference type="Proteomes" id="UP001148838">
    <property type="component" value="Unassembled WGS sequence"/>
</dbReference>
<evidence type="ECO:0000313" key="2">
    <source>
        <dbReference type="Proteomes" id="UP001148838"/>
    </source>
</evidence>
<gene>
    <name evidence="1" type="ORF">ANN_13612</name>
</gene>
<name>A0ABQ8TLW5_PERAM</name>
<dbReference type="Gene3D" id="3.30.420.10">
    <property type="entry name" value="Ribonuclease H-like superfamily/Ribonuclease H"/>
    <property type="match status" value="1"/>
</dbReference>
<protein>
    <submittedName>
        <fullName evidence="1">Uncharacterized protein</fullName>
    </submittedName>
</protein>